<protein>
    <submittedName>
        <fullName evidence="2">Uncharacterized protein</fullName>
    </submittedName>
</protein>
<evidence type="ECO:0000256" key="1">
    <source>
        <dbReference type="SAM" id="MobiDB-lite"/>
    </source>
</evidence>
<evidence type="ECO:0000313" key="2">
    <source>
        <dbReference type="EMBL" id="MDR9777206.1"/>
    </source>
</evidence>
<dbReference type="EMBL" id="JAVLSF010000036">
    <property type="protein sequence ID" value="MDR9777206.1"/>
    <property type="molecule type" value="Genomic_DNA"/>
</dbReference>
<reference evidence="2" key="1">
    <citation type="submission" date="2023-04" db="EMBL/GenBank/DDBJ databases">
        <title>Genomic characterization of faba bean (Vicia faba) microsymbionts in Mexican soils.</title>
        <authorList>
            <person name="Rivera Orduna F.N."/>
            <person name="Guevara-Luna J."/>
            <person name="Yan J."/>
            <person name="Arroyo-Herrera I."/>
            <person name="Li Y."/>
            <person name="Vasquez-Murrieta M.S."/>
            <person name="Wang E.T."/>
        </authorList>
    </citation>
    <scope>NUCLEOTIDE SEQUENCE</scope>
    <source>
        <strain evidence="2">CH26</strain>
    </source>
</reference>
<gene>
    <name evidence="2" type="ORF">RJJ65_32125</name>
</gene>
<name>A0AAJ2H3U1_9HYPH</name>
<accession>A0AAJ2H3U1</accession>
<dbReference type="RefSeq" id="WP_310865767.1">
    <property type="nucleotide sequence ID" value="NZ_JAVLSF010000036.1"/>
</dbReference>
<organism evidence="2 3">
    <name type="scientific">Rhizobium hidalgonense</name>
    <dbReference type="NCBI Taxonomy" id="1538159"/>
    <lineage>
        <taxon>Bacteria</taxon>
        <taxon>Pseudomonadati</taxon>
        <taxon>Pseudomonadota</taxon>
        <taxon>Alphaproteobacteria</taxon>
        <taxon>Hyphomicrobiales</taxon>
        <taxon>Rhizobiaceae</taxon>
        <taxon>Rhizobium/Agrobacterium group</taxon>
        <taxon>Rhizobium</taxon>
    </lineage>
</organism>
<dbReference type="Proteomes" id="UP001268610">
    <property type="component" value="Unassembled WGS sequence"/>
</dbReference>
<evidence type="ECO:0000313" key="3">
    <source>
        <dbReference type="Proteomes" id="UP001268610"/>
    </source>
</evidence>
<dbReference type="AlphaFoldDB" id="A0AAJ2H3U1"/>
<feature type="compositionally biased region" description="Basic and acidic residues" evidence="1">
    <location>
        <begin position="64"/>
        <end position="77"/>
    </location>
</feature>
<comment type="caution">
    <text evidence="2">The sequence shown here is derived from an EMBL/GenBank/DDBJ whole genome shotgun (WGS) entry which is preliminary data.</text>
</comment>
<proteinExistence type="predicted"/>
<feature type="region of interest" description="Disordered" evidence="1">
    <location>
        <begin position="62"/>
        <end position="105"/>
    </location>
</feature>
<sequence>MTGRWVEVEPGRQRFIRDREHVEVARSDLPIPYVIGDLPAYKSPLGDGVIDGRYARREHFKRTNTREVDPSEWKQRSEQFQSSKAEKQAIADNWRSGTDIKRGTA</sequence>